<name>A0ABQ9X2Z8_9EUKA</name>
<evidence type="ECO:0000313" key="2">
    <source>
        <dbReference type="Proteomes" id="UP001281761"/>
    </source>
</evidence>
<proteinExistence type="predicted"/>
<comment type="caution">
    <text evidence="1">The sequence shown here is derived from an EMBL/GenBank/DDBJ whole genome shotgun (WGS) entry which is preliminary data.</text>
</comment>
<keyword evidence="2" id="KW-1185">Reference proteome</keyword>
<dbReference type="EMBL" id="JARBJD010000236">
    <property type="protein sequence ID" value="KAK2946146.1"/>
    <property type="molecule type" value="Genomic_DNA"/>
</dbReference>
<organism evidence="1 2">
    <name type="scientific">Blattamonas nauphoetae</name>
    <dbReference type="NCBI Taxonomy" id="2049346"/>
    <lineage>
        <taxon>Eukaryota</taxon>
        <taxon>Metamonada</taxon>
        <taxon>Preaxostyla</taxon>
        <taxon>Oxymonadida</taxon>
        <taxon>Blattamonas</taxon>
    </lineage>
</organism>
<sequence length="388" mass="42906">MVFHFDHLHSVISSSAHPDLIDSFIRRLIVSTAFSPFLFYHDRHLNLISTLSQSSSLLFSQLSEPLLDPTFPLHSLLSPRSFTDPASSFFRIVSTNSAFFRRFLEKHAERILEIAISTVVMTVRVVSDEPCEPHCLDFGRATKNWVLLLNAMAEVKIDLARTSADLSLLTSSLLTLLFLSTASISAELSTVAVSVFSSLFGLSVSHSEALLFTTPPTFPVSDAFTPRHSQVVGASDHMRGTPQSICAEAGCCVVLKSRSDLSEHKSLNFTRMLGLHFAGCLVNALHSATSLPRSYPFFSPELSGLSQQPSVWNDTYIPSALTALTTLANIELRLAYSLFDWGMDLSHADAERRDIVFVHLFPFLGIESQMQFRHGFGTYAGVRNSPKC</sequence>
<protein>
    <submittedName>
        <fullName evidence="1">Uncharacterized protein</fullName>
    </submittedName>
</protein>
<evidence type="ECO:0000313" key="1">
    <source>
        <dbReference type="EMBL" id="KAK2946146.1"/>
    </source>
</evidence>
<accession>A0ABQ9X2Z8</accession>
<reference evidence="1 2" key="1">
    <citation type="journal article" date="2022" name="bioRxiv">
        <title>Genomics of Preaxostyla Flagellates Illuminates Evolutionary Transitions and the Path Towards Mitochondrial Loss.</title>
        <authorList>
            <person name="Novak L.V.F."/>
            <person name="Treitli S.C."/>
            <person name="Pyrih J."/>
            <person name="Halakuc P."/>
            <person name="Pipaliya S.V."/>
            <person name="Vacek V."/>
            <person name="Brzon O."/>
            <person name="Soukal P."/>
            <person name="Eme L."/>
            <person name="Dacks J.B."/>
            <person name="Karnkowska A."/>
            <person name="Elias M."/>
            <person name="Hampl V."/>
        </authorList>
    </citation>
    <scope>NUCLEOTIDE SEQUENCE [LARGE SCALE GENOMIC DNA]</scope>
    <source>
        <strain evidence="1">NAU3</strain>
        <tissue evidence="1">Gut</tissue>
    </source>
</reference>
<gene>
    <name evidence="1" type="ORF">BLNAU_18938</name>
</gene>
<dbReference type="Proteomes" id="UP001281761">
    <property type="component" value="Unassembled WGS sequence"/>
</dbReference>